<organism evidence="4">
    <name type="scientific">Gongylonema pulchrum</name>
    <dbReference type="NCBI Taxonomy" id="637853"/>
    <lineage>
        <taxon>Eukaryota</taxon>
        <taxon>Metazoa</taxon>
        <taxon>Ecdysozoa</taxon>
        <taxon>Nematoda</taxon>
        <taxon>Chromadorea</taxon>
        <taxon>Rhabditida</taxon>
        <taxon>Spirurina</taxon>
        <taxon>Spiruromorpha</taxon>
        <taxon>Spiruroidea</taxon>
        <taxon>Gongylonematidae</taxon>
        <taxon>Gongylonema</taxon>
    </lineage>
</organism>
<proteinExistence type="predicted"/>
<gene>
    <name evidence="2" type="ORF">GPUH_LOCUS7035</name>
</gene>
<dbReference type="OrthoDB" id="5878033at2759"/>
<dbReference type="Proteomes" id="UP000271098">
    <property type="component" value="Unassembled WGS sequence"/>
</dbReference>
<accession>A0A183DE96</accession>
<sequence length="59" mass="6733">MRTDSARSSIADRSERHERNKLQLELLTKPMDSKEKDLPARPTGTFGLAKPVDLKKRVI</sequence>
<protein>
    <submittedName>
        <fullName evidence="2 4">Uncharacterized protein</fullName>
    </submittedName>
</protein>
<dbReference type="EMBL" id="UYRT01017519">
    <property type="protein sequence ID" value="VDK56977.1"/>
    <property type="molecule type" value="Genomic_DNA"/>
</dbReference>
<evidence type="ECO:0000256" key="1">
    <source>
        <dbReference type="SAM" id="MobiDB-lite"/>
    </source>
</evidence>
<evidence type="ECO:0000313" key="3">
    <source>
        <dbReference type="Proteomes" id="UP000271098"/>
    </source>
</evidence>
<feature type="compositionally biased region" description="Basic and acidic residues" evidence="1">
    <location>
        <begin position="1"/>
        <end position="22"/>
    </location>
</feature>
<reference evidence="2 3" key="2">
    <citation type="submission" date="2018-11" db="EMBL/GenBank/DDBJ databases">
        <authorList>
            <consortium name="Pathogen Informatics"/>
        </authorList>
    </citation>
    <scope>NUCLEOTIDE SEQUENCE [LARGE SCALE GENOMIC DNA]</scope>
</reference>
<dbReference type="AlphaFoldDB" id="A0A183DE96"/>
<keyword evidence="3" id="KW-1185">Reference proteome</keyword>
<evidence type="ECO:0000313" key="4">
    <source>
        <dbReference type="WBParaSite" id="GPUH_0000704601-mRNA-1"/>
    </source>
</evidence>
<feature type="region of interest" description="Disordered" evidence="1">
    <location>
        <begin position="1"/>
        <end position="50"/>
    </location>
</feature>
<name>A0A183DE96_9BILA</name>
<dbReference type="WBParaSite" id="GPUH_0000704601-mRNA-1">
    <property type="protein sequence ID" value="GPUH_0000704601-mRNA-1"/>
    <property type="gene ID" value="GPUH_0000704601"/>
</dbReference>
<reference evidence="4" key="1">
    <citation type="submission" date="2016-06" db="UniProtKB">
        <authorList>
            <consortium name="WormBaseParasite"/>
        </authorList>
    </citation>
    <scope>IDENTIFICATION</scope>
</reference>
<evidence type="ECO:0000313" key="2">
    <source>
        <dbReference type="EMBL" id="VDK56977.1"/>
    </source>
</evidence>